<evidence type="ECO:0000313" key="6">
    <source>
        <dbReference type="Proteomes" id="UP000473681"/>
    </source>
</evidence>
<dbReference type="Pfam" id="PF11738">
    <property type="entry name" value="DUF3298"/>
    <property type="match status" value="1"/>
</dbReference>
<dbReference type="Proteomes" id="UP000473681">
    <property type="component" value="Unassembled WGS sequence"/>
</dbReference>
<feature type="domain" description="DUF3298" evidence="2">
    <location>
        <begin position="163"/>
        <end position="237"/>
    </location>
</feature>
<evidence type="ECO:0000313" key="7">
    <source>
        <dbReference type="Proteomes" id="UP000476820"/>
    </source>
</evidence>
<accession>A0A0L9Y5J3</accession>
<dbReference type="InterPro" id="IPR037126">
    <property type="entry name" value="PdaC/RsiV-like_sf"/>
</dbReference>
<dbReference type="Proteomes" id="UP000476820">
    <property type="component" value="Unassembled WGS sequence"/>
</dbReference>
<sequence>MKRNYIRKIILASLAIIMTTGLLLSNGQKASASTINTNSSQVQVIETTLSKNSSYFNQNITLPNLQTESNDEKINIINEKINNSVNSLAYNMKIQSKEYFDMFEKEFTPYTYELNVNYKLTNKSTSLTSLYMDIYSFTGGAHGNTLRNAYTIDNNTKDLLSLNNLFIKGYDYKKIINDAISKQIISDPEKYFASSLNFEGVKDDVNFYVDGDNLIIYYQQYEIAPYCVGIPEFKIPLNLFGENYLYHNSITH</sequence>
<evidence type="ECO:0000256" key="1">
    <source>
        <dbReference type="SAM" id="SignalP"/>
    </source>
</evidence>
<evidence type="ECO:0000259" key="2">
    <source>
        <dbReference type="Pfam" id="PF11738"/>
    </source>
</evidence>
<keyword evidence="1" id="KW-0732">Signal</keyword>
<feature type="chain" id="PRO_5038209864" evidence="1">
    <location>
        <begin position="25"/>
        <end position="252"/>
    </location>
</feature>
<evidence type="ECO:0000313" key="4">
    <source>
        <dbReference type="EMBL" id="NFF87702.1"/>
    </source>
</evidence>
<evidence type="ECO:0000259" key="3">
    <source>
        <dbReference type="Pfam" id="PF13739"/>
    </source>
</evidence>
<feature type="signal peptide" evidence="1">
    <location>
        <begin position="1"/>
        <end position="24"/>
    </location>
</feature>
<dbReference type="InterPro" id="IPR021729">
    <property type="entry name" value="DUF3298"/>
</dbReference>
<dbReference type="Gene3D" id="3.90.640.20">
    <property type="entry name" value="Heat-shock cognate protein, ATPase"/>
    <property type="match status" value="1"/>
</dbReference>
<dbReference type="AlphaFoldDB" id="A0A0L9Y5J3"/>
<dbReference type="Pfam" id="PF13739">
    <property type="entry name" value="PdaC"/>
    <property type="match status" value="1"/>
</dbReference>
<reference evidence="6 7" key="1">
    <citation type="submission" date="2019-04" db="EMBL/GenBank/DDBJ databases">
        <title>Genome sequencing of Clostridium botulinum Groups I-IV and Clostridium butyricum.</title>
        <authorList>
            <person name="Brunt J."/>
            <person name="Van Vliet A.H.M."/>
            <person name="Stringer S.C."/>
            <person name="Carter A.T."/>
            <person name="Peck M.W."/>
        </authorList>
    </citation>
    <scope>NUCLEOTIDE SEQUENCE [LARGE SCALE GENOMIC DNA]</scope>
    <source>
        <strain evidence="4 7">1605</strain>
        <strain evidence="5 6">CB-K-33E</strain>
    </source>
</reference>
<organism evidence="5 6">
    <name type="scientific">Clostridium botulinum</name>
    <dbReference type="NCBI Taxonomy" id="1491"/>
    <lineage>
        <taxon>Bacteria</taxon>
        <taxon>Bacillati</taxon>
        <taxon>Bacillota</taxon>
        <taxon>Clostridia</taxon>
        <taxon>Eubacteriales</taxon>
        <taxon>Clostridiaceae</taxon>
        <taxon>Clostridium</taxon>
    </lineage>
</organism>
<proteinExistence type="predicted"/>
<comment type="caution">
    <text evidence="5">The sequence shown here is derived from an EMBL/GenBank/DDBJ whole genome shotgun (WGS) entry which is preliminary data.</text>
</comment>
<dbReference type="RefSeq" id="WP_012449563.1">
    <property type="nucleotide sequence ID" value="NZ_CP010520.1"/>
</dbReference>
<evidence type="ECO:0000313" key="5">
    <source>
        <dbReference type="EMBL" id="NFN33716.1"/>
    </source>
</evidence>
<protein>
    <submittedName>
        <fullName evidence="5">DUF3298 and DUF4163 domain-containing protein</fullName>
    </submittedName>
</protein>
<dbReference type="EMBL" id="SWOV01000015">
    <property type="protein sequence ID" value="NFF87702.1"/>
    <property type="molecule type" value="Genomic_DNA"/>
</dbReference>
<dbReference type="EMBL" id="SWVK01000001">
    <property type="protein sequence ID" value="NFN33716.1"/>
    <property type="molecule type" value="Genomic_DNA"/>
</dbReference>
<name>A0A0L9Y5J3_CLOBO</name>
<feature type="domain" description="Deacetylase PdaC" evidence="3">
    <location>
        <begin position="51"/>
        <end position="145"/>
    </location>
</feature>
<dbReference type="Gene3D" id="3.30.565.40">
    <property type="entry name" value="Fervidobacterium nodosum Rt17-B1 like"/>
    <property type="match status" value="1"/>
</dbReference>
<dbReference type="OrthoDB" id="5637at2"/>
<dbReference type="InterPro" id="IPR025303">
    <property type="entry name" value="PdaC"/>
</dbReference>
<gene>
    <name evidence="4" type="ORF">FC774_07415</name>
    <name evidence="5" type="ORF">FDB51_00935</name>
</gene>